<evidence type="ECO:0000313" key="2">
    <source>
        <dbReference type="Proteomes" id="UP000694565"/>
    </source>
</evidence>
<dbReference type="Proteomes" id="UP000694565">
    <property type="component" value="Unplaced"/>
</dbReference>
<keyword evidence="2" id="KW-1185">Reference proteome</keyword>
<dbReference type="AlphaFoldDB" id="A0A8C2XP23"/>
<organism evidence="1 2">
    <name type="scientific">Cyclopterus lumpus</name>
    <name type="common">Lumpsucker</name>
    <dbReference type="NCBI Taxonomy" id="8103"/>
    <lineage>
        <taxon>Eukaryota</taxon>
        <taxon>Metazoa</taxon>
        <taxon>Chordata</taxon>
        <taxon>Craniata</taxon>
        <taxon>Vertebrata</taxon>
        <taxon>Euteleostomi</taxon>
        <taxon>Actinopterygii</taxon>
        <taxon>Neopterygii</taxon>
        <taxon>Teleostei</taxon>
        <taxon>Neoteleostei</taxon>
        <taxon>Acanthomorphata</taxon>
        <taxon>Eupercaria</taxon>
        <taxon>Perciformes</taxon>
        <taxon>Cottioidei</taxon>
        <taxon>Cottales</taxon>
        <taxon>Cyclopteridae</taxon>
        <taxon>Cyclopterus</taxon>
    </lineage>
</organism>
<protein>
    <submittedName>
        <fullName evidence="1">Uncharacterized protein</fullName>
    </submittedName>
</protein>
<reference evidence="1" key="1">
    <citation type="submission" date="2025-08" db="UniProtKB">
        <authorList>
            <consortium name="Ensembl"/>
        </authorList>
    </citation>
    <scope>IDENTIFICATION</scope>
</reference>
<dbReference type="GeneTree" id="ENSGT01120000271953"/>
<accession>A0A8C2XP23</accession>
<dbReference type="Ensembl" id="ENSCLMT00005021793.1">
    <property type="protein sequence ID" value="ENSCLMP00005020737.1"/>
    <property type="gene ID" value="ENSCLMG00005010387.1"/>
</dbReference>
<reference evidence="1" key="2">
    <citation type="submission" date="2025-09" db="UniProtKB">
        <authorList>
            <consortium name="Ensembl"/>
        </authorList>
    </citation>
    <scope>IDENTIFICATION</scope>
</reference>
<evidence type="ECO:0000313" key="1">
    <source>
        <dbReference type="Ensembl" id="ENSCLMP00005020737.1"/>
    </source>
</evidence>
<proteinExistence type="predicted"/>
<name>A0A8C2XP23_CYCLU</name>
<sequence>MGLRGFWQGNKVLLVMVPSLGLIHWGWYHLKENPQLYKTKAEYTPEPGIAAYVPPRAARPAAAESK</sequence>